<evidence type="ECO:0000313" key="1">
    <source>
        <dbReference type="EMBL" id="MBB6053134.1"/>
    </source>
</evidence>
<dbReference type="EMBL" id="JACHGW010000005">
    <property type="protein sequence ID" value="MBB6053134.1"/>
    <property type="molecule type" value="Genomic_DNA"/>
</dbReference>
<dbReference type="Proteomes" id="UP000520814">
    <property type="component" value="Unassembled WGS sequence"/>
</dbReference>
<evidence type="ECO:0000313" key="2">
    <source>
        <dbReference type="Proteomes" id="UP000520814"/>
    </source>
</evidence>
<dbReference type="AlphaFoldDB" id="A0A7W9W848"/>
<keyword evidence="2" id="KW-1185">Reference proteome</keyword>
<sequence length="205" mass="22473">MNRLFSRSSAPAQTIVVPNNFANTETEYMLGTAPFNNPSRYQQIFDANQFPASPGGILISKIAFRPGFAQESFRRKITSIQFNLSTTKQSLNGLDAAFSRNIGGNEAVVYRGSITFRASVTNRKGAFNYDILVTLEKPFLYNPADGNLLLDIRDFTGDGIAFFVASTVDATTRLVYADTNPTLAQAGRVQPGGMITQFTYTPVTK</sequence>
<accession>A0A7W9W848</accession>
<organism evidence="1 2">
    <name type="scientific">Armatimonas rosea</name>
    <dbReference type="NCBI Taxonomy" id="685828"/>
    <lineage>
        <taxon>Bacteria</taxon>
        <taxon>Bacillati</taxon>
        <taxon>Armatimonadota</taxon>
        <taxon>Armatimonadia</taxon>
        <taxon>Armatimonadales</taxon>
        <taxon>Armatimonadaceae</taxon>
        <taxon>Armatimonas</taxon>
    </lineage>
</organism>
<comment type="caution">
    <text evidence="1">The sequence shown here is derived from an EMBL/GenBank/DDBJ whole genome shotgun (WGS) entry which is preliminary data.</text>
</comment>
<reference evidence="1 2" key="1">
    <citation type="submission" date="2020-08" db="EMBL/GenBank/DDBJ databases">
        <title>Genomic Encyclopedia of Type Strains, Phase IV (KMG-IV): sequencing the most valuable type-strain genomes for metagenomic binning, comparative biology and taxonomic classification.</title>
        <authorList>
            <person name="Goeker M."/>
        </authorList>
    </citation>
    <scope>NUCLEOTIDE SEQUENCE [LARGE SCALE GENOMIC DNA]</scope>
    <source>
        <strain evidence="1 2">DSM 23562</strain>
    </source>
</reference>
<proteinExistence type="predicted"/>
<name>A0A7W9W848_ARMRO</name>
<dbReference type="RefSeq" id="WP_184203129.1">
    <property type="nucleotide sequence ID" value="NZ_JACHGW010000005.1"/>
</dbReference>
<gene>
    <name evidence="1" type="ORF">HNQ39_004966</name>
</gene>
<protein>
    <submittedName>
        <fullName evidence="1">Uncharacterized protein</fullName>
    </submittedName>
</protein>